<dbReference type="OrthoDB" id="9800332at2"/>
<comment type="subunit">
    <text evidence="11">Monomer.</text>
</comment>
<keyword evidence="13" id="KW-1185">Reference proteome</keyword>
<feature type="binding site" evidence="11">
    <location>
        <position position="81"/>
    </location>
    <ligand>
        <name>substrate</name>
    </ligand>
</feature>
<comment type="similarity">
    <text evidence="2 11">Belongs to the shikimate kinase family.</text>
</comment>
<dbReference type="Gene3D" id="3.40.50.300">
    <property type="entry name" value="P-loop containing nucleotide triphosphate hydrolases"/>
    <property type="match status" value="1"/>
</dbReference>
<evidence type="ECO:0000256" key="5">
    <source>
        <dbReference type="ARBA" id="ARBA00022679"/>
    </source>
</evidence>
<evidence type="ECO:0000256" key="8">
    <source>
        <dbReference type="ARBA" id="ARBA00022840"/>
    </source>
</evidence>
<dbReference type="KEGG" id="gbi:PG2T_04800"/>
<evidence type="ECO:0000256" key="7">
    <source>
        <dbReference type="ARBA" id="ARBA00022777"/>
    </source>
</evidence>
<dbReference type="PANTHER" id="PTHR21087:SF16">
    <property type="entry name" value="SHIKIMATE KINASE 1, CHLOROPLASTIC"/>
    <property type="match status" value="1"/>
</dbReference>
<sequence>MARRSIFLVGPMGAGKTTVGRRLAQNLGLEFFDSDEEIERRTGTTIPIIFEIEGEAGFRKREHQVLSELTALSGVVLATGGGAVLLPENRELLRSRGTVVYLRTSVAEQLRRTRSSTHRPLLQADDPEQRLRDLAEMREPLYEAVADIVVESPGRKVGATVKDVLDRLADAHFTTGPG</sequence>
<comment type="catalytic activity">
    <reaction evidence="10 11">
        <text>shikimate + ATP = 3-phosphoshikimate + ADP + H(+)</text>
        <dbReference type="Rhea" id="RHEA:13121"/>
        <dbReference type="ChEBI" id="CHEBI:15378"/>
        <dbReference type="ChEBI" id="CHEBI:30616"/>
        <dbReference type="ChEBI" id="CHEBI:36208"/>
        <dbReference type="ChEBI" id="CHEBI:145989"/>
        <dbReference type="ChEBI" id="CHEBI:456216"/>
        <dbReference type="EC" id="2.7.1.71"/>
    </reaction>
</comment>
<dbReference type="SUPFAM" id="SSF52540">
    <property type="entry name" value="P-loop containing nucleoside triphosphate hydrolases"/>
    <property type="match status" value="1"/>
</dbReference>
<keyword evidence="11" id="KW-0460">Magnesium</keyword>
<dbReference type="InterPro" id="IPR000623">
    <property type="entry name" value="Shikimate_kinase/TSH1"/>
</dbReference>
<evidence type="ECO:0000256" key="4">
    <source>
        <dbReference type="ARBA" id="ARBA00022605"/>
    </source>
</evidence>
<evidence type="ECO:0000256" key="1">
    <source>
        <dbReference type="ARBA" id="ARBA00004842"/>
    </source>
</evidence>
<dbReference type="NCBIfam" id="NF003456">
    <property type="entry name" value="PRK05057.1"/>
    <property type="match status" value="1"/>
</dbReference>
<protein>
    <recommendedName>
        <fullName evidence="3 11">Shikimate kinase</fullName>
        <shortName evidence="11">SK</shortName>
        <ecNumber evidence="3 11">2.7.1.71</ecNumber>
    </recommendedName>
</protein>
<comment type="function">
    <text evidence="11">Catalyzes the specific phosphorylation of the 3-hydroxyl group of shikimic acid using ATP as a cosubstrate.</text>
</comment>
<evidence type="ECO:0000313" key="13">
    <source>
        <dbReference type="Proteomes" id="UP000092952"/>
    </source>
</evidence>
<comment type="subcellular location">
    <subcellularLocation>
        <location evidence="11">Cytoplasm</location>
    </subcellularLocation>
</comment>
<dbReference type="PROSITE" id="PS01128">
    <property type="entry name" value="SHIKIMATE_KINASE"/>
    <property type="match status" value="1"/>
</dbReference>
<keyword evidence="5 11" id="KW-0808">Transferase</keyword>
<evidence type="ECO:0000256" key="11">
    <source>
        <dbReference type="HAMAP-Rule" id="MF_00109"/>
    </source>
</evidence>
<dbReference type="EC" id="2.7.1.71" evidence="3 11"/>
<feature type="binding site" evidence="11">
    <location>
        <position position="17"/>
    </location>
    <ligand>
        <name>Mg(2+)</name>
        <dbReference type="ChEBI" id="CHEBI:18420"/>
    </ligand>
</feature>
<dbReference type="GO" id="GO:0005524">
    <property type="term" value="F:ATP binding"/>
    <property type="evidence" value="ECO:0007669"/>
    <property type="project" value="UniProtKB-UniRule"/>
</dbReference>
<keyword evidence="11" id="KW-0479">Metal-binding</keyword>
<keyword evidence="4 11" id="KW-0028">Amino-acid biosynthesis</keyword>
<keyword evidence="8 11" id="KW-0067">ATP-binding</keyword>
<dbReference type="RefSeq" id="WP_068803077.1">
    <property type="nucleotide sequence ID" value="NZ_CP014671.1"/>
</dbReference>
<gene>
    <name evidence="11 12" type="primary">aroK</name>
    <name evidence="12" type="ORF">PG2T_04800</name>
</gene>
<keyword evidence="11" id="KW-0963">Cytoplasm</keyword>
<dbReference type="InParanoid" id="A0A1B1YS89"/>
<feature type="binding site" evidence="11">
    <location>
        <position position="155"/>
    </location>
    <ligand>
        <name>ATP</name>
        <dbReference type="ChEBI" id="CHEBI:30616"/>
    </ligand>
</feature>
<dbReference type="InterPro" id="IPR027417">
    <property type="entry name" value="P-loop_NTPase"/>
</dbReference>
<proteinExistence type="inferred from homology"/>
<comment type="pathway">
    <text evidence="1 11">Metabolic intermediate biosynthesis; chorismate biosynthesis; chorismate from D-erythrose 4-phosphate and phosphoenolpyruvate: step 5/7.</text>
</comment>
<feature type="binding site" evidence="11">
    <location>
        <position position="138"/>
    </location>
    <ligand>
        <name>substrate</name>
    </ligand>
</feature>
<dbReference type="UniPathway" id="UPA00053">
    <property type="reaction ID" value="UER00088"/>
</dbReference>
<dbReference type="Proteomes" id="UP000092952">
    <property type="component" value="Chromosome"/>
</dbReference>
<reference evidence="13" key="1">
    <citation type="submission" date="2016-03" db="EMBL/GenBank/DDBJ databases">
        <title>Complete genome sequence of Solimmundus cernigliae, representing a novel lineage of polycyclic aromatic hydrocarbon degraders within the Gammaproteobacteria.</title>
        <authorList>
            <person name="Singleton D.R."/>
            <person name="Dickey A.N."/>
            <person name="Scholl E.H."/>
            <person name="Wright F.A."/>
            <person name="Aitken M.D."/>
        </authorList>
    </citation>
    <scope>NUCLEOTIDE SEQUENCE [LARGE SCALE GENOMIC DNA]</scope>
    <source>
        <strain evidence="13">TR3.2</strain>
    </source>
</reference>
<dbReference type="GO" id="GO:0008652">
    <property type="term" value="P:amino acid biosynthetic process"/>
    <property type="evidence" value="ECO:0007669"/>
    <property type="project" value="UniProtKB-KW"/>
</dbReference>
<dbReference type="GO" id="GO:0005829">
    <property type="term" value="C:cytosol"/>
    <property type="evidence" value="ECO:0007669"/>
    <property type="project" value="TreeGrafter"/>
</dbReference>
<comment type="cofactor">
    <cofactor evidence="11">
        <name>Mg(2+)</name>
        <dbReference type="ChEBI" id="CHEBI:18420"/>
    </cofactor>
    <text evidence="11">Binds 1 Mg(2+) ion per subunit.</text>
</comment>
<dbReference type="PRINTS" id="PR01100">
    <property type="entry name" value="SHIKIMTKNASE"/>
</dbReference>
<feature type="binding site" evidence="11">
    <location>
        <begin position="13"/>
        <end position="18"/>
    </location>
    <ligand>
        <name>ATP</name>
        <dbReference type="ChEBI" id="CHEBI:30616"/>
    </ligand>
</feature>
<feature type="binding site" evidence="11">
    <location>
        <position position="59"/>
    </location>
    <ligand>
        <name>substrate</name>
    </ligand>
</feature>
<name>A0A1B1YS89_9GAMM</name>
<organism evidence="12 13">
    <name type="scientific">Immundisolibacter cernigliae</name>
    <dbReference type="NCBI Taxonomy" id="1810504"/>
    <lineage>
        <taxon>Bacteria</taxon>
        <taxon>Pseudomonadati</taxon>
        <taxon>Pseudomonadota</taxon>
        <taxon>Gammaproteobacteria</taxon>
        <taxon>Immundisolibacterales</taxon>
        <taxon>Immundisolibacteraceae</taxon>
        <taxon>Immundisolibacter</taxon>
    </lineage>
</organism>
<feature type="binding site" evidence="11">
    <location>
        <position position="119"/>
    </location>
    <ligand>
        <name>ATP</name>
        <dbReference type="ChEBI" id="CHEBI:30616"/>
    </ligand>
</feature>
<dbReference type="Pfam" id="PF01202">
    <property type="entry name" value="SKI"/>
    <property type="match status" value="1"/>
</dbReference>
<dbReference type="GO" id="GO:0009423">
    <property type="term" value="P:chorismate biosynthetic process"/>
    <property type="evidence" value="ECO:0007669"/>
    <property type="project" value="UniProtKB-UniRule"/>
</dbReference>
<dbReference type="GO" id="GO:0009073">
    <property type="term" value="P:aromatic amino acid family biosynthetic process"/>
    <property type="evidence" value="ECO:0007669"/>
    <property type="project" value="UniProtKB-KW"/>
</dbReference>
<dbReference type="CDD" id="cd00464">
    <property type="entry name" value="SK"/>
    <property type="match status" value="1"/>
</dbReference>
<dbReference type="FunCoup" id="A0A1B1YS89">
    <property type="interactions" value="545"/>
</dbReference>
<feature type="binding site" evidence="11">
    <location>
        <position position="35"/>
    </location>
    <ligand>
        <name>substrate</name>
    </ligand>
</feature>
<evidence type="ECO:0000313" key="12">
    <source>
        <dbReference type="EMBL" id="ANX03579.1"/>
    </source>
</evidence>
<evidence type="ECO:0000256" key="9">
    <source>
        <dbReference type="ARBA" id="ARBA00023141"/>
    </source>
</evidence>
<dbReference type="GO" id="GO:0004765">
    <property type="term" value="F:shikimate kinase activity"/>
    <property type="evidence" value="ECO:0007669"/>
    <property type="project" value="UniProtKB-UniRule"/>
</dbReference>
<dbReference type="HAMAP" id="MF_00109">
    <property type="entry name" value="Shikimate_kinase"/>
    <property type="match status" value="1"/>
</dbReference>
<dbReference type="AlphaFoldDB" id="A0A1B1YS89"/>
<evidence type="ECO:0000256" key="2">
    <source>
        <dbReference type="ARBA" id="ARBA00006997"/>
    </source>
</evidence>
<evidence type="ECO:0000256" key="3">
    <source>
        <dbReference type="ARBA" id="ARBA00012154"/>
    </source>
</evidence>
<keyword evidence="9 11" id="KW-0057">Aromatic amino acid biosynthesis</keyword>
<dbReference type="PANTHER" id="PTHR21087">
    <property type="entry name" value="SHIKIMATE KINASE"/>
    <property type="match status" value="1"/>
</dbReference>
<evidence type="ECO:0000256" key="6">
    <source>
        <dbReference type="ARBA" id="ARBA00022741"/>
    </source>
</evidence>
<evidence type="ECO:0000256" key="10">
    <source>
        <dbReference type="ARBA" id="ARBA00048567"/>
    </source>
</evidence>
<dbReference type="GO" id="GO:0000287">
    <property type="term" value="F:magnesium ion binding"/>
    <property type="evidence" value="ECO:0007669"/>
    <property type="project" value="UniProtKB-UniRule"/>
</dbReference>
<keyword evidence="6 11" id="KW-0547">Nucleotide-binding</keyword>
<dbReference type="STRING" id="1810504.PG2T_04800"/>
<dbReference type="EMBL" id="CP014671">
    <property type="protein sequence ID" value="ANX03579.1"/>
    <property type="molecule type" value="Genomic_DNA"/>
</dbReference>
<dbReference type="InterPro" id="IPR031322">
    <property type="entry name" value="Shikimate/glucono_kinase"/>
</dbReference>
<dbReference type="InterPro" id="IPR023000">
    <property type="entry name" value="Shikimate_kinase_CS"/>
</dbReference>
<keyword evidence="7 11" id="KW-0418">Kinase</keyword>
<accession>A0A1B1YS89</accession>